<comment type="caution">
    <text evidence="2">The sequence shown here is derived from an EMBL/GenBank/DDBJ whole genome shotgun (WGS) entry which is preliminary data.</text>
</comment>
<dbReference type="InterPro" id="IPR026265">
    <property type="entry name" value="LptC"/>
</dbReference>
<protein>
    <recommendedName>
        <fullName evidence="4">LPS export ABC transporter periplasmic protein LptC</fullName>
    </recommendedName>
</protein>
<dbReference type="NCBIfam" id="TIGR04409">
    <property type="entry name" value="LptC_YrbK"/>
    <property type="match status" value="1"/>
</dbReference>
<evidence type="ECO:0000313" key="3">
    <source>
        <dbReference type="Proteomes" id="UP001500742"/>
    </source>
</evidence>
<gene>
    <name evidence="2" type="ORF">GCM10022210_06740</name>
</gene>
<dbReference type="PROSITE" id="PS51257">
    <property type="entry name" value="PROKAR_LIPOPROTEIN"/>
    <property type="match status" value="1"/>
</dbReference>
<keyword evidence="1" id="KW-0732">Signal</keyword>
<name>A0ABP7P8H7_9SPHI</name>
<reference evidence="3" key="1">
    <citation type="journal article" date="2019" name="Int. J. Syst. Evol. Microbiol.">
        <title>The Global Catalogue of Microorganisms (GCM) 10K type strain sequencing project: providing services to taxonomists for standard genome sequencing and annotation.</title>
        <authorList>
            <consortium name="The Broad Institute Genomics Platform"/>
            <consortium name="The Broad Institute Genome Sequencing Center for Infectious Disease"/>
            <person name="Wu L."/>
            <person name="Ma J."/>
        </authorList>
    </citation>
    <scope>NUCLEOTIDE SEQUENCE [LARGE SCALE GENOMIC DNA]</scope>
    <source>
        <strain evidence="3">JCM 16601</strain>
    </source>
</reference>
<feature type="chain" id="PRO_5047519554" description="LPS export ABC transporter periplasmic protein LptC" evidence="1">
    <location>
        <begin position="26"/>
        <end position="193"/>
    </location>
</feature>
<dbReference type="InterPro" id="IPR010664">
    <property type="entry name" value="LipoPS_assembly_LptC-rel"/>
</dbReference>
<keyword evidence="3" id="KW-1185">Reference proteome</keyword>
<feature type="signal peptide" evidence="1">
    <location>
        <begin position="1"/>
        <end position="25"/>
    </location>
</feature>
<dbReference type="EMBL" id="BAAAZC010000006">
    <property type="protein sequence ID" value="GAA3961504.1"/>
    <property type="molecule type" value="Genomic_DNA"/>
</dbReference>
<dbReference type="Proteomes" id="UP001500742">
    <property type="component" value="Unassembled WGS sequence"/>
</dbReference>
<evidence type="ECO:0000256" key="1">
    <source>
        <dbReference type="SAM" id="SignalP"/>
    </source>
</evidence>
<accession>A0ABP7P8H7</accession>
<organism evidence="2 3">
    <name type="scientific">Mucilaginibacter dorajii</name>
    <dbReference type="NCBI Taxonomy" id="692994"/>
    <lineage>
        <taxon>Bacteria</taxon>
        <taxon>Pseudomonadati</taxon>
        <taxon>Bacteroidota</taxon>
        <taxon>Sphingobacteriia</taxon>
        <taxon>Sphingobacteriales</taxon>
        <taxon>Sphingobacteriaceae</taxon>
        <taxon>Mucilaginibacter</taxon>
    </lineage>
</organism>
<proteinExistence type="predicted"/>
<dbReference type="Pfam" id="PF06835">
    <property type="entry name" value="LptC"/>
    <property type="match status" value="1"/>
</dbReference>
<evidence type="ECO:0008006" key="4">
    <source>
        <dbReference type="Google" id="ProtNLM"/>
    </source>
</evidence>
<sequence length="193" mass="21301">MYKGAINIKGLCLVLLPLLALFASSCENDLNKVKEIASTEKGGVVVEPTTGLDVIMSDSAKVKLHLTAPLMLQYQTKKPYKLMPKGVKVVLYEGGIEKGTIIADTGIMHDDDKRLIEFHKNVVATNVKGETYKSDELFWDQVKKKVYSNKPVQVVMEGGNVLNGDTFESDDNFLHPSLKSSTGVFHVDEKVTQ</sequence>
<dbReference type="Gene3D" id="2.60.450.10">
    <property type="entry name" value="Lipopolysaccharide (LPS) transport protein A like domain"/>
    <property type="match status" value="1"/>
</dbReference>
<dbReference type="RefSeq" id="WP_259092087.1">
    <property type="nucleotide sequence ID" value="NZ_BAAAZC010000006.1"/>
</dbReference>
<evidence type="ECO:0000313" key="2">
    <source>
        <dbReference type="EMBL" id="GAA3961504.1"/>
    </source>
</evidence>